<dbReference type="OrthoDB" id="7777654at2759"/>
<dbReference type="GeneID" id="81374874"/>
<dbReference type="EMBL" id="JAPZBU010000009">
    <property type="protein sequence ID" value="KAJ5388716.1"/>
    <property type="molecule type" value="Genomic_DNA"/>
</dbReference>
<evidence type="ECO:0000256" key="3">
    <source>
        <dbReference type="ARBA" id="ARBA00048448"/>
    </source>
</evidence>
<dbReference type="EC" id="1.4.3.4" evidence="2"/>
<reference evidence="5" key="2">
    <citation type="journal article" date="2023" name="IMA Fungus">
        <title>Comparative genomic study of the Penicillium genus elucidates a diverse pangenome and 15 lateral gene transfer events.</title>
        <authorList>
            <person name="Petersen C."/>
            <person name="Sorensen T."/>
            <person name="Nielsen M.R."/>
            <person name="Sondergaard T.E."/>
            <person name="Sorensen J.L."/>
            <person name="Fitzpatrick D.A."/>
            <person name="Frisvad J.C."/>
            <person name="Nielsen K.L."/>
        </authorList>
    </citation>
    <scope>NUCLEOTIDE SEQUENCE</scope>
    <source>
        <strain evidence="5">IBT 29677</strain>
    </source>
</reference>
<dbReference type="InterPro" id="IPR050703">
    <property type="entry name" value="Flavin_MAO"/>
</dbReference>
<dbReference type="InterPro" id="IPR002937">
    <property type="entry name" value="Amino_oxidase"/>
</dbReference>
<evidence type="ECO:0000256" key="2">
    <source>
        <dbReference type="ARBA" id="ARBA00012804"/>
    </source>
</evidence>
<dbReference type="PANTHER" id="PTHR43563:SF1">
    <property type="entry name" value="AMINE OXIDASE [FLAVIN-CONTAINING] B"/>
    <property type="match status" value="1"/>
</dbReference>
<organism evidence="5 6">
    <name type="scientific">Penicillium cosmopolitanum</name>
    <dbReference type="NCBI Taxonomy" id="1131564"/>
    <lineage>
        <taxon>Eukaryota</taxon>
        <taxon>Fungi</taxon>
        <taxon>Dikarya</taxon>
        <taxon>Ascomycota</taxon>
        <taxon>Pezizomycotina</taxon>
        <taxon>Eurotiomycetes</taxon>
        <taxon>Eurotiomycetidae</taxon>
        <taxon>Eurotiales</taxon>
        <taxon>Aspergillaceae</taxon>
        <taxon>Penicillium</taxon>
    </lineage>
</organism>
<dbReference type="AlphaFoldDB" id="A0A9X0B5E5"/>
<dbReference type="RefSeq" id="XP_056486514.1">
    <property type="nucleotide sequence ID" value="XM_056635894.1"/>
</dbReference>
<keyword evidence="6" id="KW-1185">Reference proteome</keyword>
<comment type="catalytic activity">
    <reaction evidence="3">
        <text>a secondary aliphatic amine + O2 + H2O = a primary amine + an aldehyde + H2O2</text>
        <dbReference type="Rhea" id="RHEA:26414"/>
        <dbReference type="ChEBI" id="CHEBI:15377"/>
        <dbReference type="ChEBI" id="CHEBI:15379"/>
        <dbReference type="ChEBI" id="CHEBI:16240"/>
        <dbReference type="ChEBI" id="CHEBI:17478"/>
        <dbReference type="ChEBI" id="CHEBI:58855"/>
        <dbReference type="ChEBI" id="CHEBI:65296"/>
        <dbReference type="EC" id="1.4.3.4"/>
    </reaction>
</comment>
<proteinExistence type="inferred from homology"/>
<dbReference type="PANTHER" id="PTHR43563">
    <property type="entry name" value="AMINE OXIDASE"/>
    <property type="match status" value="1"/>
</dbReference>
<dbReference type="Gene3D" id="3.50.50.60">
    <property type="entry name" value="FAD/NAD(P)-binding domain"/>
    <property type="match status" value="1"/>
</dbReference>
<dbReference type="Proteomes" id="UP001147747">
    <property type="component" value="Unassembled WGS sequence"/>
</dbReference>
<gene>
    <name evidence="5" type="ORF">N7509_011257</name>
</gene>
<dbReference type="Pfam" id="PF01593">
    <property type="entry name" value="Amino_oxidase"/>
    <property type="match status" value="1"/>
</dbReference>
<evidence type="ECO:0000256" key="1">
    <source>
        <dbReference type="ARBA" id="ARBA00005995"/>
    </source>
</evidence>
<evidence type="ECO:0000259" key="4">
    <source>
        <dbReference type="Pfam" id="PF01593"/>
    </source>
</evidence>
<comment type="similarity">
    <text evidence="1">Belongs to the flavin monoamine oxidase family.</text>
</comment>
<dbReference type="GO" id="GO:0097621">
    <property type="term" value="F:monoamine oxidase activity"/>
    <property type="evidence" value="ECO:0007669"/>
    <property type="project" value="UniProtKB-EC"/>
</dbReference>
<name>A0A9X0B5E5_9EURO</name>
<reference evidence="5" key="1">
    <citation type="submission" date="2022-12" db="EMBL/GenBank/DDBJ databases">
        <authorList>
            <person name="Petersen C."/>
        </authorList>
    </citation>
    <scope>NUCLEOTIDE SEQUENCE</scope>
    <source>
        <strain evidence="5">IBT 29677</strain>
    </source>
</reference>
<evidence type="ECO:0000313" key="6">
    <source>
        <dbReference type="Proteomes" id="UP001147747"/>
    </source>
</evidence>
<evidence type="ECO:0000313" key="5">
    <source>
        <dbReference type="EMBL" id="KAJ5388716.1"/>
    </source>
</evidence>
<comment type="caution">
    <text evidence="5">The sequence shown here is derived from an EMBL/GenBank/DDBJ whole genome shotgun (WGS) entry which is preliminary data.</text>
</comment>
<protein>
    <recommendedName>
        <fullName evidence="2">monoamine oxidase</fullName>
        <ecNumber evidence="2">1.4.3.4</ecNumber>
    </recommendedName>
</protein>
<feature type="domain" description="Amine oxidase" evidence="4">
    <location>
        <begin position="98"/>
        <end position="327"/>
    </location>
</feature>
<dbReference type="SUPFAM" id="SSF51905">
    <property type="entry name" value="FAD/NAD(P)-binding domain"/>
    <property type="match status" value="1"/>
</dbReference>
<dbReference type="Gene3D" id="3.90.660.10">
    <property type="match status" value="2"/>
</dbReference>
<sequence length="342" mass="37480">MNALEQLAEAFFTIELMTSRQLMPYPHDPFKGGAPWTKHDHLSVKDRLVSLSGFSDWEKGLFESTISTFGSAPGQEIAFTEALRWYALSGHSMAGVFELAGLYKIGNGGMTSFARAILGEYKGDMVLETTVKEVRQNSSVVEVITNLGRSIKAKYVVSTVPLNSLSSIRQSAIAKGHINKGTKVHFKLRDTEPGWFATADSRDSAYVFAFSDHNGTHGLNASGTWCIGFGYNMGLKDPKNSKYIIDRFRADIHPGAQIEAYATHDWVNDPYSKGGWACWGPGCASAFLQELQKPDGRVLFASADWADGWRGFVDGAIEQGQQAAQNVVALLQSETGILRPKL</sequence>
<dbReference type="InterPro" id="IPR036188">
    <property type="entry name" value="FAD/NAD-bd_sf"/>
</dbReference>
<accession>A0A9X0B5E5</accession>